<gene>
    <name evidence="3" type="ORF">U5822_09690</name>
</gene>
<dbReference type="CDD" id="cd17557">
    <property type="entry name" value="REC_Rcp-like"/>
    <property type="match status" value="1"/>
</dbReference>
<name>A0ABU5NYQ1_9GAMM</name>
<reference evidence="3 4" key="1">
    <citation type="submission" date="2023-12" db="EMBL/GenBank/DDBJ databases">
        <title>Marinobacter qingdaonensis sp. nov., isolated from the intertidal sediment of Qingdao, PR China.</title>
        <authorList>
            <person name="Li Y."/>
        </authorList>
    </citation>
    <scope>NUCLEOTIDE SEQUENCE [LARGE SCALE GENOMIC DNA]</scope>
    <source>
        <strain evidence="3 4">ASW11-75</strain>
    </source>
</reference>
<evidence type="ECO:0000259" key="2">
    <source>
        <dbReference type="PROSITE" id="PS50110"/>
    </source>
</evidence>
<dbReference type="PANTHER" id="PTHR44520:SF2">
    <property type="entry name" value="RESPONSE REGULATOR RCP1"/>
    <property type="match status" value="1"/>
</dbReference>
<dbReference type="InterPro" id="IPR001789">
    <property type="entry name" value="Sig_transdc_resp-reg_receiver"/>
</dbReference>
<dbReference type="EMBL" id="JAYDCJ010000003">
    <property type="protein sequence ID" value="MEA1080943.1"/>
    <property type="molecule type" value="Genomic_DNA"/>
</dbReference>
<dbReference type="InterPro" id="IPR052893">
    <property type="entry name" value="TCS_response_regulator"/>
</dbReference>
<dbReference type="PANTHER" id="PTHR44520">
    <property type="entry name" value="RESPONSE REGULATOR RCP1-RELATED"/>
    <property type="match status" value="1"/>
</dbReference>
<dbReference type="SMART" id="SM00448">
    <property type="entry name" value="REC"/>
    <property type="match status" value="1"/>
</dbReference>
<organism evidence="3 4">
    <name type="scientific">Marinobacter qingdaonensis</name>
    <dbReference type="NCBI Taxonomy" id="3108486"/>
    <lineage>
        <taxon>Bacteria</taxon>
        <taxon>Pseudomonadati</taxon>
        <taxon>Pseudomonadota</taxon>
        <taxon>Gammaproteobacteria</taxon>
        <taxon>Pseudomonadales</taxon>
        <taxon>Marinobacteraceae</taxon>
        <taxon>Marinobacter</taxon>
    </lineage>
</organism>
<feature type="modified residue" description="4-aspartylphosphate" evidence="1">
    <location>
        <position position="70"/>
    </location>
</feature>
<evidence type="ECO:0000313" key="4">
    <source>
        <dbReference type="Proteomes" id="UP001305746"/>
    </source>
</evidence>
<proteinExistence type="predicted"/>
<dbReference type="InterPro" id="IPR011006">
    <property type="entry name" value="CheY-like_superfamily"/>
</dbReference>
<dbReference type="PROSITE" id="PS50110">
    <property type="entry name" value="RESPONSE_REGULATORY"/>
    <property type="match status" value="1"/>
</dbReference>
<dbReference type="Pfam" id="PF00072">
    <property type="entry name" value="Response_reg"/>
    <property type="match status" value="1"/>
</dbReference>
<sequence length="151" mass="16998">MHKVGRTPHILVAEDDPDDRMLIREAFEESFPECSLSFAHNGVELMALLDRVSETSCTPDDKAPDLILLDLNMPLKDGRKALQEIKSDPRLRHLVVVVMTTSSNADDAAFCRRHGANSYIVKPTKYTELTDIVASLKRLWMSQSRLSDTES</sequence>
<evidence type="ECO:0000256" key="1">
    <source>
        <dbReference type="PROSITE-ProRule" id="PRU00169"/>
    </source>
</evidence>
<dbReference type="Proteomes" id="UP001305746">
    <property type="component" value="Unassembled WGS sequence"/>
</dbReference>
<dbReference type="SUPFAM" id="SSF52172">
    <property type="entry name" value="CheY-like"/>
    <property type="match status" value="1"/>
</dbReference>
<protein>
    <submittedName>
        <fullName evidence="3">Response regulator</fullName>
    </submittedName>
</protein>
<keyword evidence="4" id="KW-1185">Reference proteome</keyword>
<accession>A0ABU5NYQ1</accession>
<keyword evidence="1" id="KW-0597">Phosphoprotein</keyword>
<dbReference type="RefSeq" id="WP_322855425.1">
    <property type="nucleotide sequence ID" value="NZ_JAYDCJ010000003.1"/>
</dbReference>
<comment type="caution">
    <text evidence="3">The sequence shown here is derived from an EMBL/GenBank/DDBJ whole genome shotgun (WGS) entry which is preliminary data.</text>
</comment>
<dbReference type="Gene3D" id="3.40.50.2300">
    <property type="match status" value="1"/>
</dbReference>
<evidence type="ECO:0000313" key="3">
    <source>
        <dbReference type="EMBL" id="MEA1080943.1"/>
    </source>
</evidence>
<feature type="domain" description="Response regulatory" evidence="2">
    <location>
        <begin position="9"/>
        <end position="137"/>
    </location>
</feature>